<evidence type="ECO:0000256" key="1">
    <source>
        <dbReference type="SAM" id="Phobius"/>
    </source>
</evidence>
<name>A0A7J7IZ97_BUGNE</name>
<accession>A0A7J7IZ97</accession>
<dbReference type="AlphaFoldDB" id="A0A7J7IZ97"/>
<feature type="transmembrane region" description="Helical" evidence="1">
    <location>
        <begin position="7"/>
        <end position="28"/>
    </location>
</feature>
<proteinExistence type="predicted"/>
<sequence>MSVHIKYAGYSITLSVAWQGHSLVLSTMVQITTILIQSVQVIIKLMFIKVCSSFYTFPKYIKLKQMKNTISY</sequence>
<dbReference type="EMBL" id="VXIV02003250">
    <property type="protein sequence ID" value="KAF6019219.1"/>
    <property type="molecule type" value="Genomic_DNA"/>
</dbReference>
<keyword evidence="1" id="KW-0472">Membrane</keyword>
<reference evidence="2" key="1">
    <citation type="submission" date="2020-06" db="EMBL/GenBank/DDBJ databases">
        <title>Draft genome of Bugula neritina, a colonial animal packing powerful symbionts and potential medicines.</title>
        <authorList>
            <person name="Rayko M."/>
        </authorList>
    </citation>
    <scope>NUCLEOTIDE SEQUENCE [LARGE SCALE GENOMIC DNA]</scope>
    <source>
        <strain evidence="2">Kwan_BN1</strain>
    </source>
</reference>
<gene>
    <name evidence="2" type="ORF">EB796_022522</name>
</gene>
<organism evidence="2 3">
    <name type="scientific">Bugula neritina</name>
    <name type="common">Brown bryozoan</name>
    <name type="synonym">Sertularia neritina</name>
    <dbReference type="NCBI Taxonomy" id="10212"/>
    <lineage>
        <taxon>Eukaryota</taxon>
        <taxon>Metazoa</taxon>
        <taxon>Spiralia</taxon>
        <taxon>Lophotrochozoa</taxon>
        <taxon>Bryozoa</taxon>
        <taxon>Gymnolaemata</taxon>
        <taxon>Cheilostomatida</taxon>
        <taxon>Flustrina</taxon>
        <taxon>Buguloidea</taxon>
        <taxon>Bugulidae</taxon>
        <taxon>Bugula</taxon>
    </lineage>
</organism>
<feature type="transmembrane region" description="Helical" evidence="1">
    <location>
        <begin position="34"/>
        <end position="57"/>
    </location>
</feature>
<comment type="caution">
    <text evidence="2">The sequence shown here is derived from an EMBL/GenBank/DDBJ whole genome shotgun (WGS) entry which is preliminary data.</text>
</comment>
<evidence type="ECO:0000313" key="3">
    <source>
        <dbReference type="Proteomes" id="UP000593567"/>
    </source>
</evidence>
<keyword evidence="3" id="KW-1185">Reference proteome</keyword>
<keyword evidence="1" id="KW-0812">Transmembrane</keyword>
<keyword evidence="1" id="KW-1133">Transmembrane helix</keyword>
<dbReference type="Proteomes" id="UP000593567">
    <property type="component" value="Unassembled WGS sequence"/>
</dbReference>
<evidence type="ECO:0000313" key="2">
    <source>
        <dbReference type="EMBL" id="KAF6019219.1"/>
    </source>
</evidence>
<protein>
    <submittedName>
        <fullName evidence="2">Uncharacterized protein</fullName>
    </submittedName>
</protein>